<organism evidence="1 2">
    <name type="scientific">Antrihabitans cavernicola</name>
    <dbReference type="NCBI Taxonomy" id="2495913"/>
    <lineage>
        <taxon>Bacteria</taxon>
        <taxon>Bacillati</taxon>
        <taxon>Actinomycetota</taxon>
        <taxon>Actinomycetes</taxon>
        <taxon>Mycobacteriales</taxon>
        <taxon>Nocardiaceae</taxon>
        <taxon>Antrihabitans</taxon>
    </lineage>
</organism>
<reference evidence="1 2" key="1">
    <citation type="submission" date="2019-07" db="EMBL/GenBank/DDBJ databases">
        <title>Rhodococcus cavernicolus sp. nov., isolated from a cave.</title>
        <authorList>
            <person name="Lee S.D."/>
        </authorList>
    </citation>
    <scope>NUCLEOTIDE SEQUENCE [LARGE SCALE GENOMIC DNA]</scope>
    <source>
        <strain evidence="1 2">C1-24</strain>
    </source>
</reference>
<proteinExistence type="predicted"/>
<name>A0A5A7S4F6_9NOCA</name>
<dbReference type="AlphaFoldDB" id="A0A5A7S4F6"/>
<dbReference type="RefSeq" id="WP_149433088.1">
    <property type="nucleotide sequence ID" value="NZ_VLNY01000024.1"/>
</dbReference>
<gene>
    <name evidence="1" type="ORF">FOY51_25510</name>
</gene>
<dbReference type="EMBL" id="VLNY01000024">
    <property type="protein sequence ID" value="KAA0017003.1"/>
    <property type="molecule type" value="Genomic_DNA"/>
</dbReference>
<keyword evidence="2" id="KW-1185">Reference proteome</keyword>
<protein>
    <submittedName>
        <fullName evidence="1">Uncharacterized protein</fullName>
    </submittedName>
</protein>
<accession>A0A5A7S4F6</accession>
<comment type="caution">
    <text evidence="1">The sequence shown here is derived from an EMBL/GenBank/DDBJ whole genome shotgun (WGS) entry which is preliminary data.</text>
</comment>
<evidence type="ECO:0000313" key="2">
    <source>
        <dbReference type="Proteomes" id="UP000322244"/>
    </source>
</evidence>
<dbReference type="Proteomes" id="UP000322244">
    <property type="component" value="Unassembled WGS sequence"/>
</dbReference>
<evidence type="ECO:0000313" key="1">
    <source>
        <dbReference type="EMBL" id="KAA0017003.1"/>
    </source>
</evidence>
<sequence length="62" mass="6717">MTDDDIDVGTALLSYEFRCGHCEHRFHTAAAQPDDAASAARINGWEITSTHAVCPGCIQALR</sequence>